<dbReference type="VEuPathDB" id="PlasmoDB:PVW1_140080300"/>
<feature type="region of interest" description="Disordered" evidence="1">
    <location>
        <begin position="238"/>
        <end position="262"/>
    </location>
</feature>
<dbReference type="VEuPathDB" id="PlasmoDB:PVPAM_000007500"/>
<dbReference type="Pfam" id="PF05795">
    <property type="entry name" value="Plasmodium_Vir"/>
    <property type="match status" value="2"/>
</dbReference>
<dbReference type="EMBL" id="FLZR02000009">
    <property type="protein sequence ID" value="VUZ99661.1"/>
    <property type="molecule type" value="Genomic_DNA"/>
</dbReference>
<proteinExistence type="predicted"/>
<protein>
    <submittedName>
        <fullName evidence="2">VIR protein</fullName>
    </submittedName>
</protein>
<dbReference type="InterPro" id="IPR008780">
    <property type="entry name" value="Plasmodium_Vir"/>
</dbReference>
<reference evidence="2" key="1">
    <citation type="submission" date="2016-07" db="EMBL/GenBank/DDBJ databases">
        <authorList>
            <consortium name="Pathogen Informatics"/>
        </authorList>
    </citation>
    <scope>NUCLEOTIDE SEQUENCE</scope>
</reference>
<organism evidence="2">
    <name type="scientific">Plasmodium vivax</name>
    <name type="common">malaria parasite P. vivax</name>
    <dbReference type="NCBI Taxonomy" id="5855"/>
    <lineage>
        <taxon>Eukaryota</taxon>
        <taxon>Sar</taxon>
        <taxon>Alveolata</taxon>
        <taxon>Apicomplexa</taxon>
        <taxon>Aconoidasida</taxon>
        <taxon>Haemosporida</taxon>
        <taxon>Plasmodiidae</taxon>
        <taxon>Plasmodium</taxon>
        <taxon>Plasmodium (Plasmodium)</taxon>
    </lineage>
</organism>
<dbReference type="VEuPathDB" id="PlasmoDB:PVX_169270"/>
<dbReference type="VEuPathDB" id="PlasmoDB:PVP01_0003760"/>
<evidence type="ECO:0000313" key="2">
    <source>
        <dbReference type="EMBL" id="VUZ99661.1"/>
    </source>
</evidence>
<dbReference type="Proteomes" id="UP000220605">
    <property type="component" value="Unassembled WGS sequence"/>
</dbReference>
<sequence>MDGQDSITRIIKNAFSLSDVLNSEIFYKRLYGLDILKEFDAYCAPLLALDRGRILKNICAQMLSYLKTKYSNPNNQNDQYDVCTLLNYWVYNRIDMAYGYKNDFKVIHAFGKLQPIWYDYIDKKLGNANRNICEPIPDIPAQRDWKQRRELIDYCSDVNDLRKITVSHPNTCNNYYEYIKSKTELYKQYEKLCDSGNKDRCPDFFDKCREYDPEKVLHSLNCHTQMQKLMYSTAKAINEDGENPKSPVSEADSDDFSQLQRKNTPTVTKAGNVLLGVVITSMTSGALYKFTPLGVMIRNGLGWNNNNMSNINGGDIRLYDYASESFNPYPGEEHYIGYHPA</sequence>
<name>A0A565A4V2_PLAVI</name>
<accession>A0A565A4V2</accession>
<gene>
    <name evidence="2" type="ORF">PVP01_0003760</name>
</gene>
<evidence type="ECO:0000256" key="1">
    <source>
        <dbReference type="SAM" id="MobiDB-lite"/>
    </source>
</evidence>
<dbReference type="AlphaFoldDB" id="A0A565A4V2"/>